<dbReference type="EMBL" id="LGRX02021265">
    <property type="protein sequence ID" value="KAK3256877.1"/>
    <property type="molecule type" value="Genomic_DNA"/>
</dbReference>
<gene>
    <name evidence="2" type="ORF">CYMTET_34013</name>
</gene>
<organism evidence="2 3">
    <name type="scientific">Cymbomonas tetramitiformis</name>
    <dbReference type="NCBI Taxonomy" id="36881"/>
    <lineage>
        <taxon>Eukaryota</taxon>
        <taxon>Viridiplantae</taxon>
        <taxon>Chlorophyta</taxon>
        <taxon>Pyramimonadophyceae</taxon>
        <taxon>Pyramimonadales</taxon>
        <taxon>Pyramimonadaceae</taxon>
        <taxon>Cymbomonas</taxon>
    </lineage>
</organism>
<proteinExistence type="predicted"/>
<dbReference type="Proteomes" id="UP001190700">
    <property type="component" value="Unassembled WGS sequence"/>
</dbReference>
<name>A0AAE0KQD5_9CHLO</name>
<sequence>MVQQLGWCGMGRASHGMHGTAAGGGRYGHLWAVQPEEADASSAQTNHKSEAEEEGDESNLTPSELAFHRLQLRTAKRETSVFQFAKQSHAKDISMGRRRATLGETAPTKPGKDEKKREMAVSKVRGADASADFGILWEGRNWSLGAEQRLFPALSGAAG</sequence>
<evidence type="ECO:0000313" key="3">
    <source>
        <dbReference type="Proteomes" id="UP001190700"/>
    </source>
</evidence>
<comment type="caution">
    <text evidence="2">The sequence shown here is derived from an EMBL/GenBank/DDBJ whole genome shotgun (WGS) entry which is preliminary data.</text>
</comment>
<feature type="region of interest" description="Disordered" evidence="1">
    <location>
        <begin position="37"/>
        <end position="63"/>
    </location>
</feature>
<evidence type="ECO:0000313" key="2">
    <source>
        <dbReference type="EMBL" id="KAK3256877.1"/>
    </source>
</evidence>
<keyword evidence="3" id="KW-1185">Reference proteome</keyword>
<reference evidence="2 3" key="1">
    <citation type="journal article" date="2015" name="Genome Biol. Evol.">
        <title>Comparative Genomics of a Bacterivorous Green Alga Reveals Evolutionary Causalities and Consequences of Phago-Mixotrophic Mode of Nutrition.</title>
        <authorList>
            <person name="Burns J.A."/>
            <person name="Paasch A."/>
            <person name="Narechania A."/>
            <person name="Kim E."/>
        </authorList>
    </citation>
    <scope>NUCLEOTIDE SEQUENCE [LARGE SCALE GENOMIC DNA]</scope>
    <source>
        <strain evidence="2 3">PLY_AMNH</strain>
    </source>
</reference>
<accession>A0AAE0KQD5</accession>
<feature type="region of interest" description="Disordered" evidence="1">
    <location>
        <begin position="92"/>
        <end position="119"/>
    </location>
</feature>
<evidence type="ECO:0000256" key="1">
    <source>
        <dbReference type="SAM" id="MobiDB-lite"/>
    </source>
</evidence>
<feature type="compositionally biased region" description="Basic and acidic residues" evidence="1">
    <location>
        <begin position="110"/>
        <end position="119"/>
    </location>
</feature>
<protein>
    <submittedName>
        <fullName evidence="2">Uncharacterized protein</fullName>
    </submittedName>
</protein>
<dbReference type="AlphaFoldDB" id="A0AAE0KQD5"/>